<accession>A0AC61NKZ9</accession>
<sequence>MFGKKKREEDNFEEFEEYSSDEGYEPQFPENRDPDAYDEPMDEAEYYPEESGYDEYEETYDGEEAYDNEAYEEESSWARDDEEYDEDYDEEPEDKPEPRSIFRPETRKPNFVVSVLLNTIRVLIVIVVLAGVAGLGALAGIAKGYVDTAPELNLVAMDTQAQTSFIYDCNSNLITEYKGTENRVLVSLDAMPKMLRNAFIAVEDARFYSHNGVDLKRIVGALVFNLTSSSTQGGSTITQQLIKNTLLSSEQSYKRKIQEAYLALQLENRYTKDQILETYLNTIFLGENYYGVQVAAQGYFGKNLGELSIRECAILAGTTNNPYYYNPRRNLYTRKSDEKDYAAVTNNRTNYVLRCMYENQFITKEQYEEALNPATANVLQEAPSSGDSMYKYPHYVEYAVKEVVNILLELNGLEDNSTNRAAMENKLRTGGYRVQLAIDPNIQETVETTLQNWSKYPSLRDPSDKVFRTKNSDGTYTETIEPQAACAVLDYRTGELKAIVGSRTEVTARKTLNRATDMKMPVGSSIKPIAVYAPALELGCSPATVVYNMPIPISGWKDSKGNDSWPKNYGGGGYVGPETLRTAMAKSHNTSAASTLMSYVGVERSVDFLHRLGIDDGHIDATPFGLSLGSSGITPLQMTVAFGVLANGGVYQEPISVLGISDSAGHTIWDGHQHQDRRKVFSPSTSWLIVDMLKTAVQSGTGTSAKISGQIVGGKTGTNSDQKGVFFSGMTGYYASALWVGHDNYKALSSKSTGSGAAAPLWQAYMSKIHQGLDKKDILDGNPSDYGLVKVTTCAVSGQLATDACRNDAMGYGVVTDWWAKGTEPTVNCQMHTNMTVCAESGMPPSPNCPYTVTRGVVTIPTGHPLYNLLGQYQSVIEEYLGSTAVTSNTVCTLHNGFYQQPTMPDQFPGYDQGGYQGGYDQGSYDQGGNDQSFADARQVLTMAETMMASMDPNSEQYRAIQNAADYLRMLIGGGGANQSDVMSAMQTLTQALGGIY</sequence>
<keyword evidence="2" id="KW-1185">Reference proteome</keyword>
<dbReference type="Proteomes" id="UP000682782">
    <property type="component" value="Chromosome"/>
</dbReference>
<gene>
    <name evidence="1" type="ORF">JYE49_14195</name>
</gene>
<reference evidence="1" key="1">
    <citation type="submission" date="2021-01" db="EMBL/GenBank/DDBJ databases">
        <title>Complete genome sequence of Clostridiales bacterium R-7.</title>
        <authorList>
            <person name="Mahoney-Kurpe S.C."/>
            <person name="Palevich N."/>
            <person name="Koike S."/>
            <person name="Moon C.D."/>
            <person name="Attwood G.T."/>
        </authorList>
    </citation>
    <scope>NUCLEOTIDE SEQUENCE</scope>
    <source>
        <strain evidence="1">R-7</strain>
    </source>
</reference>
<dbReference type="EMBL" id="CP068393">
    <property type="protein sequence ID" value="QUC66968.1"/>
    <property type="molecule type" value="Genomic_DNA"/>
</dbReference>
<protein>
    <submittedName>
        <fullName evidence="1">PBP1A family penicillin-binding protein</fullName>
    </submittedName>
</protein>
<evidence type="ECO:0000313" key="1">
    <source>
        <dbReference type="EMBL" id="QUC66968.1"/>
    </source>
</evidence>
<organism evidence="1 2">
    <name type="scientific">Aristaeella hokkaidonensis</name>
    <dbReference type="NCBI Taxonomy" id="3046382"/>
    <lineage>
        <taxon>Bacteria</taxon>
        <taxon>Bacillati</taxon>
        <taxon>Bacillota</taxon>
        <taxon>Clostridia</taxon>
        <taxon>Eubacteriales</taxon>
        <taxon>Aristaeellaceae</taxon>
        <taxon>Aristaeella</taxon>
    </lineage>
</organism>
<proteinExistence type="predicted"/>
<name>A0AC61NKZ9_9FIRM</name>
<evidence type="ECO:0000313" key="2">
    <source>
        <dbReference type="Proteomes" id="UP000682782"/>
    </source>
</evidence>